<reference evidence="2" key="1">
    <citation type="submission" date="2015-12" db="EMBL/GenBank/DDBJ databases">
        <title>Gene expression during late stages of embryo sac development: a critical building block for successful pollen-pistil interactions.</title>
        <authorList>
            <person name="Liu Y."/>
            <person name="Joly V."/>
            <person name="Sabar M."/>
            <person name="Matton D.P."/>
        </authorList>
    </citation>
    <scope>NUCLEOTIDE SEQUENCE</scope>
</reference>
<evidence type="ECO:0000256" key="1">
    <source>
        <dbReference type="SAM" id="Phobius"/>
    </source>
</evidence>
<organism evidence="2">
    <name type="scientific">Solanum chacoense</name>
    <name type="common">Chaco potato</name>
    <dbReference type="NCBI Taxonomy" id="4108"/>
    <lineage>
        <taxon>Eukaryota</taxon>
        <taxon>Viridiplantae</taxon>
        <taxon>Streptophyta</taxon>
        <taxon>Embryophyta</taxon>
        <taxon>Tracheophyta</taxon>
        <taxon>Spermatophyta</taxon>
        <taxon>Magnoliopsida</taxon>
        <taxon>eudicotyledons</taxon>
        <taxon>Gunneridae</taxon>
        <taxon>Pentapetalae</taxon>
        <taxon>asterids</taxon>
        <taxon>lamiids</taxon>
        <taxon>Solanales</taxon>
        <taxon>Solanaceae</taxon>
        <taxon>Solanoideae</taxon>
        <taxon>Solaneae</taxon>
        <taxon>Solanum</taxon>
    </lineage>
</organism>
<protein>
    <submittedName>
        <fullName evidence="2">Putative ovule protein</fullName>
    </submittedName>
</protein>
<name>A0A0V0GRH2_SOLCH</name>
<dbReference type="EMBL" id="GEDG01032353">
    <property type="protein sequence ID" value="JAP10852.1"/>
    <property type="molecule type" value="Transcribed_RNA"/>
</dbReference>
<proteinExistence type="predicted"/>
<evidence type="ECO:0000313" key="2">
    <source>
        <dbReference type="EMBL" id="JAP10852.1"/>
    </source>
</evidence>
<accession>A0A0V0GRH2</accession>
<keyword evidence="1" id="KW-0812">Transmembrane</keyword>
<keyword evidence="1" id="KW-0472">Membrane</keyword>
<keyword evidence="1" id="KW-1133">Transmembrane helix</keyword>
<feature type="transmembrane region" description="Helical" evidence="1">
    <location>
        <begin position="50"/>
        <end position="69"/>
    </location>
</feature>
<dbReference type="AlphaFoldDB" id="A0A0V0GRH2"/>
<sequence length="76" mass="9064">MQPMPNPSISIHEHAIEKPHRQMKTSLFDENQRMEFHHLLQGLIITFNSYFPQLVFSSKFLFIIFTSLVKRNTMSR</sequence>